<reference evidence="1 2" key="1">
    <citation type="submission" date="2014-07" db="EMBL/GenBank/DDBJ databases">
        <title>Draft Genome Sequence of Gephyronic Acid Producer, Cystobacter violaceus Strain Cb vi76.</title>
        <authorList>
            <person name="Stevens D.C."/>
            <person name="Young J."/>
            <person name="Carmichael R."/>
            <person name="Tan J."/>
            <person name="Taylor R.E."/>
        </authorList>
    </citation>
    <scope>NUCLEOTIDE SEQUENCE [LARGE SCALE GENOMIC DNA]</scope>
    <source>
        <strain evidence="1 2">Cb vi76</strain>
    </source>
</reference>
<dbReference type="AlphaFoldDB" id="A0A084SFV6"/>
<sequence>MSAARHLPLLLLVLAGCRRGDDSSTLLADARQRLAARDGKLTSYALAGTAREAGQTMDFQFAYRAPRKMLGTLGTPAVRAFAWDGEHLFERDDAARKFRTYDGGLGPEERAGVLTGLFAPFAPEGFRVPLLPGQGVSARRTQHPKGPEAVELTVKPASTDVEVTYVLRWPAMDFLGKRTRSGGDTAELRVEEEHCEQALGLCVPRRLTQWGGGQQVAETSLTRVELNPALPAETFSLSAPGGYDVETKTLAALGGR</sequence>
<dbReference type="RefSeq" id="WP_043412827.1">
    <property type="nucleotide sequence ID" value="NZ_JPMI01000388.1"/>
</dbReference>
<evidence type="ECO:0008006" key="3">
    <source>
        <dbReference type="Google" id="ProtNLM"/>
    </source>
</evidence>
<evidence type="ECO:0000313" key="1">
    <source>
        <dbReference type="EMBL" id="KFA87341.1"/>
    </source>
</evidence>
<evidence type="ECO:0000313" key="2">
    <source>
        <dbReference type="Proteomes" id="UP000028547"/>
    </source>
</evidence>
<protein>
    <recommendedName>
        <fullName evidence="3">Lipoprotein</fullName>
    </recommendedName>
</protein>
<organism evidence="1 2">
    <name type="scientific">Archangium violaceum Cb vi76</name>
    <dbReference type="NCBI Taxonomy" id="1406225"/>
    <lineage>
        <taxon>Bacteria</taxon>
        <taxon>Pseudomonadati</taxon>
        <taxon>Myxococcota</taxon>
        <taxon>Myxococcia</taxon>
        <taxon>Myxococcales</taxon>
        <taxon>Cystobacterineae</taxon>
        <taxon>Archangiaceae</taxon>
        <taxon>Archangium</taxon>
    </lineage>
</organism>
<gene>
    <name evidence="1" type="ORF">Q664_48770</name>
</gene>
<accession>A0A084SFV6</accession>
<comment type="caution">
    <text evidence="1">The sequence shown here is derived from an EMBL/GenBank/DDBJ whole genome shotgun (WGS) entry which is preliminary data.</text>
</comment>
<dbReference type="EMBL" id="JPMI01000388">
    <property type="protein sequence ID" value="KFA87341.1"/>
    <property type="molecule type" value="Genomic_DNA"/>
</dbReference>
<dbReference type="PROSITE" id="PS51257">
    <property type="entry name" value="PROKAR_LIPOPROTEIN"/>
    <property type="match status" value="1"/>
</dbReference>
<proteinExistence type="predicted"/>
<dbReference type="Proteomes" id="UP000028547">
    <property type="component" value="Unassembled WGS sequence"/>
</dbReference>
<name>A0A084SFV6_9BACT</name>